<reference evidence="1 2" key="1">
    <citation type="journal article" date="2023" name="Science">
        <title>Complex scaffold remodeling in plant triterpene biosynthesis.</title>
        <authorList>
            <person name="De La Pena R."/>
            <person name="Hodgson H."/>
            <person name="Liu J.C."/>
            <person name="Stephenson M.J."/>
            <person name="Martin A.C."/>
            <person name="Owen C."/>
            <person name="Harkess A."/>
            <person name="Leebens-Mack J."/>
            <person name="Jimenez L.E."/>
            <person name="Osbourn A."/>
            <person name="Sattely E.S."/>
        </authorList>
    </citation>
    <scope>NUCLEOTIDE SEQUENCE [LARGE SCALE GENOMIC DNA]</scope>
    <source>
        <strain evidence="2">cv. JPN11</strain>
        <tissue evidence="1">Leaf</tissue>
    </source>
</reference>
<dbReference type="Proteomes" id="UP001164539">
    <property type="component" value="Chromosome 3"/>
</dbReference>
<name>A0ACC1YK24_MELAZ</name>
<accession>A0ACC1YK24</accession>
<sequence length="540" mass="60565">MESKNGRQRVPYVMLMTMMMMMMVIFTVNFTEIAAAETASSTNSVPAFSRRNLLQTNNEQTDDDTVRRDPLNKLKKYRGGYDITNKHYWSSTVFTGIYGYAIGLLWLLGGVIYGSYLLATIFCCKSRRKTKEKKRLNCSKQCYLRPILLATFLTVLAITASGIVLGANERFNSRAKTVVNIIIGTANNASETIYSTTGAMKELENNLEESNASGVASDFLSGTSRRLDSEAAEIQRQARKNRRLIDKGLQIAYVVNTVTVSLTLVALIALSVFGVLRFRKVIYLLITLCWFLTFLCWVLFGVYFFLDNFANDTCTALENFQENPYNSSLSSIVPCDELRSAQSVLYDFSAGVYNIVDQVNANISVLESTAFPRICNPFSGPPDYQYLTESCPDNTIQIGDIPKILKVLTCSDANNGACDNMYRRVEGYTGSIQRLLNAYPDMESLVECQSVKTAFSEILDKHCKPLKKYVHMVWAAQVFLSITMVFLVLLLTGHADHYRQELHSSDISVKPEDHHSSATAKFSDFDKSKLTEDHSNSNPV</sequence>
<proteinExistence type="predicted"/>
<dbReference type="EMBL" id="CM051396">
    <property type="protein sequence ID" value="KAJ4723557.1"/>
    <property type="molecule type" value="Genomic_DNA"/>
</dbReference>
<comment type="caution">
    <text evidence="1">The sequence shown here is derived from an EMBL/GenBank/DDBJ whole genome shotgun (WGS) entry which is preliminary data.</text>
</comment>
<evidence type="ECO:0000313" key="2">
    <source>
        <dbReference type="Proteomes" id="UP001164539"/>
    </source>
</evidence>
<protein>
    <submittedName>
        <fullName evidence="1">Transmembrane protein</fullName>
    </submittedName>
</protein>
<gene>
    <name evidence="1" type="ORF">OWV82_006914</name>
</gene>
<keyword evidence="1" id="KW-0812">Transmembrane</keyword>
<keyword evidence="2" id="KW-1185">Reference proteome</keyword>
<evidence type="ECO:0000313" key="1">
    <source>
        <dbReference type="EMBL" id="KAJ4723557.1"/>
    </source>
</evidence>
<keyword evidence="1" id="KW-0472">Membrane</keyword>
<organism evidence="1 2">
    <name type="scientific">Melia azedarach</name>
    <name type="common">Chinaberry tree</name>
    <dbReference type="NCBI Taxonomy" id="155640"/>
    <lineage>
        <taxon>Eukaryota</taxon>
        <taxon>Viridiplantae</taxon>
        <taxon>Streptophyta</taxon>
        <taxon>Embryophyta</taxon>
        <taxon>Tracheophyta</taxon>
        <taxon>Spermatophyta</taxon>
        <taxon>Magnoliopsida</taxon>
        <taxon>eudicotyledons</taxon>
        <taxon>Gunneridae</taxon>
        <taxon>Pentapetalae</taxon>
        <taxon>rosids</taxon>
        <taxon>malvids</taxon>
        <taxon>Sapindales</taxon>
        <taxon>Meliaceae</taxon>
        <taxon>Melia</taxon>
    </lineage>
</organism>